<evidence type="ECO:0000259" key="13">
    <source>
        <dbReference type="Pfam" id="PF17285"/>
    </source>
</evidence>
<evidence type="ECO:0000313" key="16">
    <source>
        <dbReference type="RefSeq" id="XP_013401040.1"/>
    </source>
</evidence>
<evidence type="ECO:0000256" key="10">
    <source>
        <dbReference type="PIRSR" id="PIRSR015894-2"/>
    </source>
</evidence>
<dbReference type="Pfam" id="PF05185">
    <property type="entry name" value="PRMT5"/>
    <property type="match status" value="1"/>
</dbReference>
<dbReference type="InterPro" id="IPR025799">
    <property type="entry name" value="Arg_MeTrfase"/>
</dbReference>
<dbReference type="STRING" id="7574.A0A1S3IS52"/>
<feature type="binding site" evidence="10">
    <location>
        <position position="381"/>
    </location>
    <ligand>
        <name>S-adenosyl-L-methionine</name>
        <dbReference type="ChEBI" id="CHEBI:59789"/>
    </ligand>
</feature>
<dbReference type="FunFam" id="3.20.20.150:FF:000008">
    <property type="entry name" value="Protein arginine N-methyltransferase 5"/>
    <property type="match status" value="1"/>
</dbReference>
<dbReference type="PANTHER" id="PTHR10738:SF0">
    <property type="entry name" value="PROTEIN ARGININE N-METHYLTRANSFERASE 5"/>
    <property type="match status" value="1"/>
</dbReference>
<dbReference type="Pfam" id="PF17286">
    <property type="entry name" value="PRMT5_C"/>
    <property type="match status" value="1"/>
</dbReference>
<keyword evidence="4" id="KW-0156">Chromatin regulator</keyword>
<evidence type="ECO:0000256" key="7">
    <source>
        <dbReference type="ARBA" id="ARBA00048612"/>
    </source>
</evidence>
<dbReference type="GeneID" id="106166924"/>
<dbReference type="PANTHER" id="PTHR10738">
    <property type="entry name" value="PROTEIN ARGININE N-METHYLTRANSFERASE 5"/>
    <property type="match status" value="1"/>
</dbReference>
<dbReference type="InterPro" id="IPR029063">
    <property type="entry name" value="SAM-dependent_MTases_sf"/>
</dbReference>
<feature type="binding site" evidence="10">
    <location>
        <begin position="322"/>
        <end position="323"/>
    </location>
    <ligand>
        <name>S-adenosyl-L-methionine</name>
        <dbReference type="ChEBI" id="CHEBI:59789"/>
    </ligand>
</feature>
<keyword evidence="6" id="KW-0804">Transcription</keyword>
<feature type="binding site" evidence="10">
    <location>
        <begin position="408"/>
        <end position="409"/>
    </location>
    <ligand>
        <name>S-adenosyl-L-methionine</name>
        <dbReference type="ChEBI" id="CHEBI:59789"/>
    </ligand>
</feature>
<dbReference type="OrthoDB" id="1368803at2759"/>
<dbReference type="GO" id="GO:0035243">
    <property type="term" value="F:protein-arginine omega-N symmetric methyltransferase activity"/>
    <property type="evidence" value="ECO:0007669"/>
    <property type="project" value="UniProtKB-EC"/>
</dbReference>
<feature type="domain" description="PRMT5 oligomerisation" evidence="14">
    <location>
        <begin position="456"/>
        <end position="623"/>
    </location>
</feature>
<dbReference type="FunFam" id="3.40.50.150:FF:000029">
    <property type="entry name" value="Protein arginine N-methyltransferase 5"/>
    <property type="match status" value="1"/>
</dbReference>
<feature type="domain" description="PRMT5 arginine-N-methyltransferase" evidence="12">
    <location>
        <begin position="287"/>
        <end position="453"/>
    </location>
</feature>
<dbReference type="FunCoup" id="A0A1S3IS52">
    <property type="interactions" value="2569"/>
</dbReference>
<accession>A0A1S3IS52</accession>
<dbReference type="GO" id="GO:0006355">
    <property type="term" value="P:regulation of DNA-templated transcription"/>
    <property type="evidence" value="ECO:0007669"/>
    <property type="project" value="TreeGrafter"/>
</dbReference>
<dbReference type="CDD" id="cd02440">
    <property type="entry name" value="AdoMet_MTases"/>
    <property type="match status" value="1"/>
</dbReference>
<dbReference type="GO" id="GO:0005634">
    <property type="term" value="C:nucleus"/>
    <property type="evidence" value="ECO:0007669"/>
    <property type="project" value="UniProtKB-ARBA"/>
</dbReference>
<dbReference type="SUPFAM" id="SSF53335">
    <property type="entry name" value="S-adenosyl-L-methionine-dependent methyltransferases"/>
    <property type="match status" value="1"/>
</dbReference>
<dbReference type="Gene3D" id="2.70.160.11">
    <property type="entry name" value="Hnrnp arginine n-methyltransferase1"/>
    <property type="match status" value="1"/>
</dbReference>
<keyword evidence="1 8" id="KW-0489">Methyltransferase</keyword>
<gene>
    <name evidence="16" type="primary">LOC106166924</name>
</gene>
<dbReference type="PIRSF" id="PIRSF015894">
    <property type="entry name" value="Skb1_MeTrfase"/>
    <property type="match status" value="1"/>
</dbReference>
<dbReference type="AlphaFoldDB" id="A0A1S3IS52"/>
<evidence type="ECO:0000256" key="8">
    <source>
        <dbReference type="PIRNR" id="PIRNR015894"/>
    </source>
</evidence>
<evidence type="ECO:0000256" key="4">
    <source>
        <dbReference type="ARBA" id="ARBA00022853"/>
    </source>
</evidence>
<sequence>MAVRVSCGRDLHYCPDINTSVESATKDGFDFVCIPMVHPRYKREFIEGGAKSRQGPLTRSDLLLTSTDWGSLIVGKISPWIDLDSEVESTRKNSEKAFQEELAFAAHLTLPAVLMKLKHGKCVNAARFLNEHVTQGPNQQFWVQVPMRSPAEVASAVFQSQQTDEETTSWEDDTWKWWDLFRTICDTSKKIGLALELSADLPDEAVLRRWCGENIKAAILPTSIFLTNKKGFPVLSKGHQNFVKKLFDLDVQLIISGVVRHPEKGIRPYYQYMEHIFASRDPPDTVSAFAKGYEDFLQCPLQPLMDNLESQTYETFEKDPVKYSQYQKAIYYALLDRVLPEEKDSKVTILMVVGAGRGPLVRAAITAAKNADRQLRIYAVEKNPNAVVTLENLKAEMWGNQVTVVSCDMREWEAPEKADILVSELLGSFSDNELSPECLDGAQRFLKEDGISIPCEYTSYLNPLQSAKLYNEVRQCREKDKHPEAPFETPYVVRLHNVFNIADCQSLFTFVHPNRGLIDNTRYKSLQFSVTQDCVLHGFGGYFDTRLYGDVTLSITPETHSPGMFSWFPIFFPIKNPIHLVPGDMLEVHFWRRVTQKNVWYEWCVTKPHPQPVHNTKGRSYFIGL</sequence>
<evidence type="ECO:0000256" key="5">
    <source>
        <dbReference type="ARBA" id="ARBA00023015"/>
    </source>
</evidence>
<keyword evidence="5" id="KW-0805">Transcription regulation</keyword>
<keyword evidence="3 8" id="KW-0949">S-adenosyl-L-methionine</keyword>
<evidence type="ECO:0000256" key="6">
    <source>
        <dbReference type="ARBA" id="ARBA00023163"/>
    </source>
</evidence>
<reference evidence="16" key="1">
    <citation type="submission" date="2025-08" db="UniProtKB">
        <authorList>
            <consortium name="RefSeq"/>
        </authorList>
    </citation>
    <scope>IDENTIFICATION</scope>
    <source>
        <tissue evidence="16">Gonads</tissue>
    </source>
</reference>
<dbReference type="Gene3D" id="3.20.20.150">
    <property type="entry name" value="Divalent-metal-dependent TIM barrel enzymes"/>
    <property type="match status" value="1"/>
</dbReference>
<feature type="active site" description="Proton donor/acceptor" evidence="9">
    <location>
        <position position="433"/>
    </location>
</feature>
<dbReference type="KEGG" id="lak:106166924"/>
<evidence type="ECO:0000256" key="11">
    <source>
        <dbReference type="PIRSR" id="PIRSR015894-3"/>
    </source>
</evidence>
<feature type="domain" description="PRMT5 TIM barrel" evidence="13">
    <location>
        <begin position="28"/>
        <end position="278"/>
    </location>
</feature>
<dbReference type="Pfam" id="PF17285">
    <property type="entry name" value="PRMT5_TIM"/>
    <property type="match status" value="1"/>
</dbReference>
<name>A0A1S3IS52_LINAN</name>
<dbReference type="InterPro" id="IPR035248">
    <property type="entry name" value="PRMT5_C"/>
</dbReference>
<evidence type="ECO:0000256" key="2">
    <source>
        <dbReference type="ARBA" id="ARBA00022679"/>
    </source>
</evidence>
<dbReference type="GO" id="GO:0032259">
    <property type="term" value="P:methylation"/>
    <property type="evidence" value="ECO:0007669"/>
    <property type="project" value="UniProtKB-KW"/>
</dbReference>
<evidence type="ECO:0000313" key="15">
    <source>
        <dbReference type="Proteomes" id="UP000085678"/>
    </source>
</evidence>
<protein>
    <recommendedName>
        <fullName evidence="8">Protein arginine N-methyltransferase</fullName>
    </recommendedName>
</protein>
<organism evidence="15 16">
    <name type="scientific">Lingula anatina</name>
    <name type="common">Brachiopod</name>
    <name type="synonym">Lingula unguis</name>
    <dbReference type="NCBI Taxonomy" id="7574"/>
    <lineage>
        <taxon>Eukaryota</taxon>
        <taxon>Metazoa</taxon>
        <taxon>Spiralia</taxon>
        <taxon>Lophotrochozoa</taxon>
        <taxon>Brachiopoda</taxon>
        <taxon>Linguliformea</taxon>
        <taxon>Lingulata</taxon>
        <taxon>Lingulida</taxon>
        <taxon>Linguloidea</taxon>
        <taxon>Lingulidae</taxon>
        <taxon>Lingula</taxon>
    </lineage>
</organism>
<feature type="active site" description="Proton donor/acceptor" evidence="9">
    <location>
        <position position="424"/>
    </location>
</feature>
<evidence type="ECO:0000256" key="9">
    <source>
        <dbReference type="PIRSR" id="PIRSR015894-1"/>
    </source>
</evidence>
<dbReference type="InParanoid" id="A0A1S3IS52"/>
<dbReference type="RefSeq" id="XP_013401040.1">
    <property type="nucleotide sequence ID" value="XM_013545586.2"/>
</dbReference>
<feature type="site" description="Critical for specifying symmetric addition of methyl groups" evidence="11">
    <location>
        <position position="316"/>
    </location>
</feature>
<feature type="binding site" evidence="10">
    <location>
        <position position="313"/>
    </location>
    <ligand>
        <name>S-adenosyl-L-methionine</name>
        <dbReference type="ChEBI" id="CHEBI:59789"/>
    </ligand>
</feature>
<evidence type="ECO:0000259" key="12">
    <source>
        <dbReference type="Pfam" id="PF05185"/>
    </source>
</evidence>
<dbReference type="Gene3D" id="3.40.50.150">
    <property type="entry name" value="Vaccinia Virus protein VP39"/>
    <property type="match status" value="1"/>
</dbReference>
<comment type="similarity">
    <text evidence="8">Belongs to the class I-like SAM-binding methyltransferase superfamily.</text>
</comment>
<keyword evidence="2 8" id="KW-0808">Transferase</keyword>
<dbReference type="InterPro" id="IPR007857">
    <property type="entry name" value="Arg_MeTrfase_PRMT5"/>
</dbReference>
<evidence type="ECO:0000259" key="14">
    <source>
        <dbReference type="Pfam" id="PF17286"/>
    </source>
</evidence>
<dbReference type="PROSITE" id="PS51678">
    <property type="entry name" value="SAM_MT_PRMT"/>
    <property type="match status" value="1"/>
</dbReference>
<keyword evidence="15" id="KW-1185">Reference proteome</keyword>
<dbReference type="InterPro" id="IPR035247">
    <property type="entry name" value="PRMT5_TIM"/>
</dbReference>
<evidence type="ECO:0000256" key="3">
    <source>
        <dbReference type="ARBA" id="ARBA00022691"/>
    </source>
</evidence>
<dbReference type="GO" id="GO:0005829">
    <property type="term" value="C:cytosol"/>
    <property type="evidence" value="ECO:0007669"/>
    <property type="project" value="TreeGrafter"/>
</dbReference>
<proteinExistence type="inferred from homology"/>
<comment type="catalytic activity">
    <reaction evidence="7">
        <text>L-arginyl-[protein] + 2 S-adenosyl-L-methionine = N(omega),N(omega)'-dimethyl-L-arginyl-[protein] + 2 S-adenosyl-L-homocysteine + 2 H(+)</text>
        <dbReference type="Rhea" id="RHEA:48108"/>
        <dbReference type="Rhea" id="RHEA-COMP:10532"/>
        <dbReference type="Rhea" id="RHEA-COMP:11992"/>
        <dbReference type="ChEBI" id="CHEBI:15378"/>
        <dbReference type="ChEBI" id="CHEBI:29965"/>
        <dbReference type="ChEBI" id="CHEBI:57856"/>
        <dbReference type="ChEBI" id="CHEBI:59789"/>
        <dbReference type="ChEBI" id="CHEBI:88221"/>
        <dbReference type="EC" id="2.1.1.320"/>
    </reaction>
</comment>
<evidence type="ECO:0000256" key="1">
    <source>
        <dbReference type="ARBA" id="ARBA00022603"/>
    </source>
</evidence>
<dbReference type="FunFam" id="2.70.160.11:FF:000003">
    <property type="entry name" value="Protein arginine N-methyltransferase 5"/>
    <property type="match status" value="1"/>
</dbReference>
<dbReference type="GO" id="GO:0044020">
    <property type="term" value="F:histone H4R3 methyltransferase activity"/>
    <property type="evidence" value="ECO:0007669"/>
    <property type="project" value="UniProtKB-ARBA"/>
</dbReference>
<dbReference type="Proteomes" id="UP000085678">
    <property type="component" value="Unplaced"/>
</dbReference>
<dbReference type="InterPro" id="IPR035075">
    <property type="entry name" value="PRMT5"/>
</dbReference>